<gene>
    <name evidence="3" type="ORF">KBO27_16115</name>
</gene>
<dbReference type="PANTHER" id="PTHR43249:SF1">
    <property type="entry name" value="D-GLUCOSIDE 3-DEHYDROGENASE"/>
    <property type="match status" value="1"/>
</dbReference>
<evidence type="ECO:0000313" key="3">
    <source>
        <dbReference type="EMBL" id="MBQ0925482.1"/>
    </source>
</evidence>
<evidence type="ECO:0000259" key="2">
    <source>
        <dbReference type="Pfam" id="PF22725"/>
    </source>
</evidence>
<name>A0ABS5DGR7_9PSEU</name>
<dbReference type="InterPro" id="IPR055170">
    <property type="entry name" value="GFO_IDH_MocA-like_dom"/>
</dbReference>
<keyword evidence="4" id="KW-1185">Reference proteome</keyword>
<dbReference type="Pfam" id="PF01408">
    <property type="entry name" value="GFO_IDH_MocA"/>
    <property type="match status" value="1"/>
</dbReference>
<dbReference type="InterPro" id="IPR052515">
    <property type="entry name" value="Gfo/Idh/MocA_Oxidoreductase"/>
</dbReference>
<reference evidence="3 4" key="1">
    <citation type="submission" date="2021-04" db="EMBL/GenBank/DDBJ databases">
        <title>Whole-genome sequencing of Saccharopolyspora endophytica KCTC 19397.</title>
        <authorList>
            <person name="Ay H."/>
            <person name="Saygin H."/>
            <person name="Sahin N."/>
        </authorList>
    </citation>
    <scope>NUCLEOTIDE SEQUENCE [LARGE SCALE GENOMIC DNA]</scope>
    <source>
        <strain evidence="3 4">KCTC 19397</strain>
    </source>
</reference>
<protein>
    <submittedName>
        <fullName evidence="3">Gfo/Idh/MocA family oxidoreductase</fullName>
    </submittedName>
</protein>
<comment type="caution">
    <text evidence="3">The sequence shown here is derived from an EMBL/GenBank/DDBJ whole genome shotgun (WGS) entry which is preliminary data.</text>
</comment>
<dbReference type="Gene3D" id="3.30.360.10">
    <property type="entry name" value="Dihydrodipicolinate Reductase, domain 2"/>
    <property type="match status" value="1"/>
</dbReference>
<dbReference type="Gene3D" id="3.40.50.720">
    <property type="entry name" value="NAD(P)-binding Rossmann-like Domain"/>
    <property type="match status" value="1"/>
</dbReference>
<dbReference type="PANTHER" id="PTHR43249">
    <property type="entry name" value="UDP-N-ACETYL-2-AMINO-2-DEOXY-D-GLUCURONATE OXIDASE"/>
    <property type="match status" value="1"/>
</dbReference>
<dbReference type="SUPFAM" id="SSF51735">
    <property type="entry name" value="NAD(P)-binding Rossmann-fold domains"/>
    <property type="match status" value="1"/>
</dbReference>
<organism evidence="3 4">
    <name type="scientific">Saccharopolyspora endophytica</name>
    <dbReference type="NCBI Taxonomy" id="543886"/>
    <lineage>
        <taxon>Bacteria</taxon>
        <taxon>Bacillati</taxon>
        <taxon>Actinomycetota</taxon>
        <taxon>Actinomycetes</taxon>
        <taxon>Pseudonocardiales</taxon>
        <taxon>Pseudonocardiaceae</taxon>
        <taxon>Saccharopolyspora</taxon>
    </lineage>
</organism>
<accession>A0ABS5DGR7</accession>
<dbReference type="InterPro" id="IPR036291">
    <property type="entry name" value="NAD(P)-bd_dom_sf"/>
</dbReference>
<sequence length="359" mass="37337">MTRALRAAVIGCGNIADNHAAAYRDLTGVELVACTDVSPDRAERFAARHGTSAVGPDELFGLDLDLVSVCTPHPTHESVVTRAAAHGVHVLCEKPIAVELGSAARMVAACEAAGVALGVAFQRRFWPAAQRIRDAIDDGTLGTPVLGHASVLLHRDTSYYTADAWRGSWASDGGGVLMTQAVHNIDLLQWFMGDAVEVTANHTTVKHGEAIEVEDTAVATLRFASGGLATLAASTALTPGLGTRVRVLGGTGASAGLAEYPEGSEARIDVWAVPGAEAAESPFGPGFRADLTLPEINGSLAPLHTLQIVDFVNAVREDRDPAVTGREAAKSLAILTALYASAASGRPEQVPALKEEITS</sequence>
<dbReference type="SUPFAM" id="SSF55347">
    <property type="entry name" value="Glyceraldehyde-3-phosphate dehydrogenase-like, C-terminal domain"/>
    <property type="match status" value="1"/>
</dbReference>
<dbReference type="Pfam" id="PF22725">
    <property type="entry name" value="GFO_IDH_MocA_C3"/>
    <property type="match status" value="1"/>
</dbReference>
<proteinExistence type="predicted"/>
<dbReference type="InterPro" id="IPR000683">
    <property type="entry name" value="Gfo/Idh/MocA-like_OxRdtase_N"/>
</dbReference>
<dbReference type="RefSeq" id="WP_210970806.1">
    <property type="nucleotide sequence ID" value="NZ_JAGPXE010000006.1"/>
</dbReference>
<evidence type="ECO:0000259" key="1">
    <source>
        <dbReference type="Pfam" id="PF01408"/>
    </source>
</evidence>
<feature type="domain" description="GFO/IDH/MocA-like oxidoreductase" evidence="2">
    <location>
        <begin position="130"/>
        <end position="252"/>
    </location>
</feature>
<dbReference type="Proteomes" id="UP000674084">
    <property type="component" value="Unassembled WGS sequence"/>
</dbReference>
<evidence type="ECO:0000313" key="4">
    <source>
        <dbReference type="Proteomes" id="UP000674084"/>
    </source>
</evidence>
<dbReference type="EMBL" id="JAGPXE010000006">
    <property type="protein sequence ID" value="MBQ0925482.1"/>
    <property type="molecule type" value="Genomic_DNA"/>
</dbReference>
<feature type="domain" description="Gfo/Idh/MocA-like oxidoreductase N-terminal" evidence="1">
    <location>
        <begin position="5"/>
        <end position="121"/>
    </location>
</feature>